<proteinExistence type="predicted"/>
<dbReference type="PANTHER" id="PTHR37953:SF1">
    <property type="entry name" value="UPF0127 PROTEIN MJ1496"/>
    <property type="match status" value="1"/>
</dbReference>
<protein>
    <recommendedName>
        <fullName evidence="4">DUF192 domain-containing protein</fullName>
    </recommendedName>
</protein>
<dbReference type="Pfam" id="PF02643">
    <property type="entry name" value="DUF192"/>
    <property type="match status" value="1"/>
</dbReference>
<dbReference type="EMBL" id="JACHEU010000001">
    <property type="protein sequence ID" value="MBB6013094.1"/>
    <property type="molecule type" value="Genomic_DNA"/>
</dbReference>
<dbReference type="RefSeq" id="WP_183830486.1">
    <property type="nucleotide sequence ID" value="NZ_JACHEU010000001.1"/>
</dbReference>
<keyword evidence="1" id="KW-0732">Signal</keyword>
<dbReference type="InterPro" id="IPR003795">
    <property type="entry name" value="DUF192"/>
</dbReference>
<sequence>MIVKRWSWLAGVLACLALVIAVSAPSLSQGTEVAAGQPMLLPVDADPLEIATTTGPRFFAIEVADNGANRSAGLMYRRTMPDDRGMLFIFEETRPVSFWMKNTPMALDLVFIAEQGRIEAILPGEPYSIAPISPEKPVRYVLELKAGTTGREGISVGDMVRHPRLNETGATQMTPGNGG</sequence>
<evidence type="ECO:0008006" key="4">
    <source>
        <dbReference type="Google" id="ProtNLM"/>
    </source>
</evidence>
<evidence type="ECO:0000313" key="3">
    <source>
        <dbReference type="Proteomes" id="UP000533306"/>
    </source>
</evidence>
<feature type="signal peptide" evidence="1">
    <location>
        <begin position="1"/>
        <end position="28"/>
    </location>
</feature>
<dbReference type="InterPro" id="IPR038695">
    <property type="entry name" value="Saro_0823-like_sf"/>
</dbReference>
<dbReference type="AlphaFoldDB" id="A0A7W9S4C4"/>
<gene>
    <name evidence="2" type="ORF">HNR59_002439</name>
</gene>
<evidence type="ECO:0000313" key="2">
    <source>
        <dbReference type="EMBL" id="MBB6013094.1"/>
    </source>
</evidence>
<dbReference type="PANTHER" id="PTHR37953">
    <property type="entry name" value="UPF0127 PROTEIN MJ1496"/>
    <property type="match status" value="1"/>
</dbReference>
<dbReference type="Gene3D" id="2.60.120.1140">
    <property type="entry name" value="Protein of unknown function DUF192"/>
    <property type="match status" value="1"/>
</dbReference>
<organism evidence="2 3">
    <name type="scientific">Aquamicrobium lusatiense</name>
    <dbReference type="NCBI Taxonomy" id="89772"/>
    <lineage>
        <taxon>Bacteria</taxon>
        <taxon>Pseudomonadati</taxon>
        <taxon>Pseudomonadota</taxon>
        <taxon>Alphaproteobacteria</taxon>
        <taxon>Hyphomicrobiales</taxon>
        <taxon>Phyllobacteriaceae</taxon>
        <taxon>Aquamicrobium</taxon>
    </lineage>
</organism>
<comment type="caution">
    <text evidence="2">The sequence shown here is derived from an EMBL/GenBank/DDBJ whole genome shotgun (WGS) entry which is preliminary data.</text>
</comment>
<name>A0A7W9S4C4_9HYPH</name>
<reference evidence="2 3" key="1">
    <citation type="submission" date="2020-08" db="EMBL/GenBank/DDBJ databases">
        <title>Genomic Encyclopedia of Type Strains, Phase IV (KMG-IV): sequencing the most valuable type-strain genomes for metagenomic binning, comparative biology and taxonomic classification.</title>
        <authorList>
            <person name="Goeker M."/>
        </authorList>
    </citation>
    <scope>NUCLEOTIDE SEQUENCE [LARGE SCALE GENOMIC DNA]</scope>
    <source>
        <strain evidence="2 3">DSM 11099</strain>
    </source>
</reference>
<accession>A0A7W9S4C4</accession>
<dbReference type="Proteomes" id="UP000533306">
    <property type="component" value="Unassembled WGS sequence"/>
</dbReference>
<keyword evidence="3" id="KW-1185">Reference proteome</keyword>
<evidence type="ECO:0000256" key="1">
    <source>
        <dbReference type="SAM" id="SignalP"/>
    </source>
</evidence>
<feature type="chain" id="PRO_5031318292" description="DUF192 domain-containing protein" evidence="1">
    <location>
        <begin position="29"/>
        <end position="179"/>
    </location>
</feature>